<evidence type="ECO:0000313" key="1">
    <source>
        <dbReference type="Proteomes" id="UP000887581"/>
    </source>
</evidence>
<dbReference type="Proteomes" id="UP000887581">
    <property type="component" value="Unplaced"/>
</dbReference>
<sequence length="270" mass="30964">MEGIPERSHEIRWLYWNGTACINSVSSVVIKFTTRFGMLEDISASVQYVNITNRDYSRKFYRFNAIFVDNSASLGVVEARKPLGYDVGQSVRIDGTSGAAFLIPFGLECTDKKQQVEIRFGIQVNTACRIRITTCAEVSTQIRDLLQRWKAAVVYKSPYSENETLTIQTDKLPSQTNEMDESCELTTAASIRFAYVRIGNVLAYSHRLISYEIDFNKPDIIDLTTYPYQYIYFNFIVYFIDQTIPSIKIFAKTPTMSIALPADFFYPFFE</sequence>
<evidence type="ECO:0000313" key="2">
    <source>
        <dbReference type="WBParaSite" id="sdigi.contig477.g8566.t1"/>
    </source>
</evidence>
<protein>
    <submittedName>
        <fullName evidence="2">Uncharacterized protein</fullName>
    </submittedName>
</protein>
<dbReference type="PANTHER" id="PTHR14611:SF2">
    <property type="entry name" value="TECTONIC"/>
    <property type="match status" value="1"/>
</dbReference>
<name>A0A915Q241_9BILA</name>
<accession>A0A915Q241</accession>
<dbReference type="WBParaSite" id="sdigi.contig477.g8566.t1">
    <property type="protein sequence ID" value="sdigi.contig477.g8566.t1"/>
    <property type="gene ID" value="sdigi.contig477.g8566"/>
</dbReference>
<proteinExistence type="predicted"/>
<keyword evidence="1" id="KW-1185">Reference proteome</keyword>
<organism evidence="1 2">
    <name type="scientific">Setaria digitata</name>
    <dbReference type="NCBI Taxonomy" id="48799"/>
    <lineage>
        <taxon>Eukaryota</taxon>
        <taxon>Metazoa</taxon>
        <taxon>Ecdysozoa</taxon>
        <taxon>Nematoda</taxon>
        <taxon>Chromadorea</taxon>
        <taxon>Rhabditida</taxon>
        <taxon>Spirurina</taxon>
        <taxon>Spiruromorpha</taxon>
        <taxon>Filarioidea</taxon>
        <taxon>Setariidae</taxon>
        <taxon>Setaria</taxon>
    </lineage>
</organism>
<dbReference type="PANTHER" id="PTHR14611">
    <property type="entry name" value="TECTONIC FAMILY MEMBER"/>
    <property type="match status" value="1"/>
</dbReference>
<dbReference type="AlphaFoldDB" id="A0A915Q241"/>
<dbReference type="GO" id="GO:0035869">
    <property type="term" value="C:ciliary transition zone"/>
    <property type="evidence" value="ECO:0007669"/>
    <property type="project" value="TreeGrafter"/>
</dbReference>
<dbReference type="InterPro" id="IPR040354">
    <property type="entry name" value="TCTN1-3"/>
</dbReference>
<reference evidence="2" key="1">
    <citation type="submission" date="2022-11" db="UniProtKB">
        <authorList>
            <consortium name="WormBaseParasite"/>
        </authorList>
    </citation>
    <scope>IDENTIFICATION</scope>
</reference>
<dbReference type="GO" id="GO:0060271">
    <property type="term" value="P:cilium assembly"/>
    <property type="evidence" value="ECO:0007669"/>
    <property type="project" value="TreeGrafter"/>
</dbReference>